<dbReference type="InterPro" id="IPR013136">
    <property type="entry name" value="WSTF_Acf1_Cbp146"/>
</dbReference>
<evidence type="ECO:0000256" key="6">
    <source>
        <dbReference type="SAM" id="MobiDB-lite"/>
    </source>
</evidence>
<keyword evidence="2 5" id="KW-0175">Coiled coil</keyword>
<dbReference type="Pfam" id="PF10537">
    <property type="entry name" value="WAC_Acf1_DNA_bd"/>
    <property type="match status" value="1"/>
</dbReference>
<dbReference type="GO" id="GO:0031445">
    <property type="term" value="P:regulation of heterochromatin formation"/>
    <property type="evidence" value="ECO:0007669"/>
    <property type="project" value="TreeGrafter"/>
</dbReference>
<feature type="compositionally biased region" description="Low complexity" evidence="6">
    <location>
        <begin position="664"/>
        <end position="675"/>
    </location>
</feature>
<proteinExistence type="predicted"/>
<dbReference type="GO" id="GO:0006338">
    <property type="term" value="P:chromatin remodeling"/>
    <property type="evidence" value="ECO:0007669"/>
    <property type="project" value="InterPro"/>
</dbReference>
<feature type="compositionally biased region" description="Basic and acidic residues" evidence="6">
    <location>
        <begin position="693"/>
        <end position="710"/>
    </location>
</feature>
<dbReference type="GO" id="GO:0000228">
    <property type="term" value="C:nuclear chromosome"/>
    <property type="evidence" value="ECO:0007669"/>
    <property type="project" value="TreeGrafter"/>
</dbReference>
<evidence type="ECO:0000256" key="5">
    <source>
        <dbReference type="SAM" id="Coils"/>
    </source>
</evidence>
<evidence type="ECO:0008006" key="11">
    <source>
        <dbReference type="Google" id="ProtNLM"/>
    </source>
</evidence>
<feature type="region of interest" description="Disordered" evidence="6">
    <location>
        <begin position="99"/>
        <end position="139"/>
    </location>
</feature>
<comment type="caution">
    <text evidence="9">The sequence shown here is derived from an EMBL/GenBank/DDBJ whole genome shotgun (WGS) entry which is preliminary data.</text>
</comment>
<accession>A0AAE1L1P4</accession>
<comment type="subcellular location">
    <subcellularLocation>
        <location evidence="1 4">Nucleus</location>
    </subcellularLocation>
</comment>
<evidence type="ECO:0000313" key="9">
    <source>
        <dbReference type="EMBL" id="KAK3891862.1"/>
    </source>
</evidence>
<dbReference type="Pfam" id="PF02791">
    <property type="entry name" value="DDT"/>
    <property type="match status" value="1"/>
</dbReference>
<reference evidence="9" key="1">
    <citation type="submission" date="2023-10" db="EMBL/GenBank/DDBJ databases">
        <title>Genome assemblies of two species of porcelain crab, Petrolisthes cinctipes and Petrolisthes manimaculis (Anomura: Porcellanidae).</title>
        <authorList>
            <person name="Angst P."/>
        </authorList>
    </citation>
    <scope>NUCLEOTIDE SEQUENCE</scope>
    <source>
        <strain evidence="9">PB745_01</strain>
        <tissue evidence="9">Gill</tissue>
    </source>
</reference>
<feature type="region of interest" description="Disordered" evidence="6">
    <location>
        <begin position="256"/>
        <end position="317"/>
    </location>
</feature>
<dbReference type="AlphaFoldDB" id="A0AAE1L1P4"/>
<protein>
    <recommendedName>
        <fullName evidence="11">Bromodomain adjacent to zinc finger domain protein 1A</fullName>
    </recommendedName>
</protein>
<feature type="domain" description="DDT" evidence="7">
    <location>
        <begin position="398"/>
        <end position="463"/>
    </location>
</feature>
<evidence type="ECO:0000313" key="10">
    <source>
        <dbReference type="Proteomes" id="UP001286313"/>
    </source>
</evidence>
<dbReference type="InterPro" id="IPR018501">
    <property type="entry name" value="DDT_dom"/>
</dbReference>
<evidence type="ECO:0000256" key="1">
    <source>
        <dbReference type="ARBA" id="ARBA00004123"/>
    </source>
</evidence>
<evidence type="ECO:0000259" key="8">
    <source>
        <dbReference type="PROSITE" id="PS51136"/>
    </source>
</evidence>
<evidence type="ECO:0000259" key="7">
    <source>
        <dbReference type="PROSITE" id="PS50827"/>
    </source>
</evidence>
<dbReference type="InterPro" id="IPR028942">
    <property type="entry name" value="WHIM1_dom"/>
</dbReference>
<feature type="region of interest" description="Disordered" evidence="6">
    <location>
        <begin position="664"/>
        <end position="710"/>
    </location>
</feature>
<feature type="compositionally biased region" description="Acidic residues" evidence="6">
    <location>
        <begin position="103"/>
        <end position="113"/>
    </location>
</feature>
<feature type="coiled-coil region" evidence="5">
    <location>
        <begin position="622"/>
        <end position="659"/>
    </location>
</feature>
<dbReference type="PANTHER" id="PTHR46510:SF1">
    <property type="entry name" value="BROMODOMAIN ADJACENT TO ZINC FINGER DOMAIN PROTEIN 1A"/>
    <property type="match status" value="1"/>
</dbReference>
<evidence type="ECO:0000256" key="3">
    <source>
        <dbReference type="ARBA" id="ARBA00023242"/>
    </source>
</evidence>
<dbReference type="Proteomes" id="UP001286313">
    <property type="component" value="Unassembled WGS sequence"/>
</dbReference>
<sequence>MLWTCEVTGRPNLTYAEAAQSEARARKSLANIPKVLRRPVLYITSLTRRGRYIDLNEDVFNYVRDRYFVGEEVEAIVKNHWYDCKVIRQIMPTKEEIEKYEREMEESEEDEEEEKKSESKTNGMVNGRPADGNQKMVDEDDDDDIMIIMEVKKVDKKDTETKKKKKEEEEQEEEYPPFATVKYEVIETDPWDYKECKKHIVTWEQIRRNKGVFTREKCKLFLKQAVQLSPSGFWVLKEKVIGAYKLKEMQYSNVFVGDPPKFRETPSKKLPVSLNPMKKEATERKKRERKEAREKGEADEEKKKGRPPMSEEEREAKKKLLKEEKDGILREKGKLREELKQRLEKEKEERKKEREIIKEERRLQQEYIKEWRRAREDLDCEDHKDLPSPTPVQCRIPDASFGDFMMLLEFINIFYELLELRDVYPQGISFEMLEYALMETEVADVLNDVLQLLVQAIFTLQQEEDDEAEECNHGGTSTGVMESEGSDVDIQGAVHIANQASTWSQRHLGQPLQQAPLDALTLTEILRIHILASGATNVANSKWRHFNRGGYNNRDDPGLELRFNHPALIKSLATTTIFELSCEDKLRILSTLMAQILTYASVRDIIDDNIEKLREMKNKLRLHQLAQIRKEKEENAAKLQAKRDEKQMMREKLVKEAEKAAALETAVEGGEAAAAPREEDEEEDDDEEEDESERAARQEKQEKNKEARKQDYLKKERELLQQLLSMAKGVNMTPLGQDRAYRRYWLFNSLPGLFVEDAKINPGCCCPTPTPLNSPPFLDPSDPDHGPISALRDLFRHEKR</sequence>
<dbReference type="PROSITE" id="PS50827">
    <property type="entry name" value="DDT"/>
    <property type="match status" value="1"/>
</dbReference>
<dbReference type="GO" id="GO:0006355">
    <property type="term" value="P:regulation of DNA-templated transcription"/>
    <property type="evidence" value="ECO:0007669"/>
    <property type="project" value="TreeGrafter"/>
</dbReference>
<keyword evidence="3 4" id="KW-0539">Nucleus</keyword>
<feature type="compositionally biased region" description="Basic and acidic residues" evidence="6">
    <location>
        <begin position="277"/>
        <end position="317"/>
    </location>
</feature>
<dbReference type="InterPro" id="IPR047171">
    <property type="entry name" value="BAZ1A"/>
</dbReference>
<dbReference type="Pfam" id="PF15612">
    <property type="entry name" value="WHIM1"/>
    <property type="match status" value="1"/>
</dbReference>
<feature type="compositionally biased region" description="Acidic residues" evidence="6">
    <location>
        <begin position="678"/>
        <end position="692"/>
    </location>
</feature>
<keyword evidence="10" id="KW-1185">Reference proteome</keyword>
<dbReference type="PROSITE" id="PS51136">
    <property type="entry name" value="WAC"/>
    <property type="match status" value="1"/>
</dbReference>
<dbReference type="EMBL" id="JAWQEG010000300">
    <property type="protein sequence ID" value="KAK3891862.1"/>
    <property type="molecule type" value="Genomic_DNA"/>
</dbReference>
<name>A0AAE1L1P4_PETCI</name>
<dbReference type="GO" id="GO:0045740">
    <property type="term" value="P:positive regulation of DNA replication"/>
    <property type="evidence" value="ECO:0007669"/>
    <property type="project" value="TreeGrafter"/>
</dbReference>
<dbReference type="GO" id="GO:0008623">
    <property type="term" value="C:CHRAC"/>
    <property type="evidence" value="ECO:0007669"/>
    <property type="project" value="TreeGrafter"/>
</dbReference>
<dbReference type="Pfam" id="PF15613">
    <property type="entry name" value="WSD"/>
    <property type="match status" value="1"/>
</dbReference>
<dbReference type="PANTHER" id="PTHR46510">
    <property type="entry name" value="BROMODOMAIN ADJACENT TO ZINC FINGER DOMAIN PROTEIN 1A"/>
    <property type="match status" value="1"/>
</dbReference>
<evidence type="ECO:0000256" key="2">
    <source>
        <dbReference type="ARBA" id="ARBA00023054"/>
    </source>
</evidence>
<dbReference type="GO" id="GO:0003677">
    <property type="term" value="F:DNA binding"/>
    <property type="evidence" value="ECO:0007669"/>
    <property type="project" value="TreeGrafter"/>
</dbReference>
<organism evidence="9 10">
    <name type="scientific">Petrolisthes cinctipes</name>
    <name type="common">Flat porcelain crab</name>
    <dbReference type="NCBI Taxonomy" id="88211"/>
    <lineage>
        <taxon>Eukaryota</taxon>
        <taxon>Metazoa</taxon>
        <taxon>Ecdysozoa</taxon>
        <taxon>Arthropoda</taxon>
        <taxon>Crustacea</taxon>
        <taxon>Multicrustacea</taxon>
        <taxon>Malacostraca</taxon>
        <taxon>Eumalacostraca</taxon>
        <taxon>Eucarida</taxon>
        <taxon>Decapoda</taxon>
        <taxon>Pleocyemata</taxon>
        <taxon>Anomura</taxon>
        <taxon>Galatheoidea</taxon>
        <taxon>Porcellanidae</taxon>
        <taxon>Petrolisthes</taxon>
    </lineage>
</organism>
<feature type="domain" description="WAC" evidence="8">
    <location>
        <begin position="1"/>
        <end position="79"/>
    </location>
</feature>
<dbReference type="InterPro" id="IPR028941">
    <property type="entry name" value="WHIM2_dom"/>
</dbReference>
<evidence type="ECO:0000256" key="4">
    <source>
        <dbReference type="PROSITE-ProRule" id="PRU00475"/>
    </source>
</evidence>
<gene>
    <name evidence="9" type="ORF">Pcinc_004260</name>
</gene>